<keyword evidence="8 21" id="KW-0812">Transmembrane</keyword>
<dbReference type="InterPro" id="IPR000719">
    <property type="entry name" value="Prot_kinase_dom"/>
</dbReference>
<evidence type="ECO:0000256" key="6">
    <source>
        <dbReference type="ARBA" id="ARBA00022614"/>
    </source>
</evidence>
<keyword evidence="3" id="KW-1003">Cell membrane</keyword>
<evidence type="ECO:0000256" key="1">
    <source>
        <dbReference type="ARBA" id="ARBA00004162"/>
    </source>
</evidence>
<evidence type="ECO:0000256" key="10">
    <source>
        <dbReference type="ARBA" id="ARBA00022737"/>
    </source>
</evidence>
<keyword evidence="12" id="KW-0418">Kinase</keyword>
<keyword evidence="4" id="KW-0723">Serine/threonine-protein kinase</keyword>
<dbReference type="FunFam" id="1.10.510.10:FF:000358">
    <property type="entry name" value="Putative leucine-rich repeat receptor-like serine/threonine-protein kinase"/>
    <property type="match status" value="1"/>
</dbReference>
<accession>A0ABD1VNP6</accession>
<evidence type="ECO:0000256" key="7">
    <source>
        <dbReference type="ARBA" id="ARBA00022679"/>
    </source>
</evidence>
<dbReference type="EMBL" id="JBFOLJ010000005">
    <property type="protein sequence ID" value="KAL2538896.1"/>
    <property type="molecule type" value="Genomic_DNA"/>
</dbReference>
<reference evidence="24" key="1">
    <citation type="submission" date="2024-07" db="EMBL/GenBank/DDBJ databases">
        <title>Two chromosome-level genome assemblies of Korean endemic species Abeliophyllum distichum and Forsythia ovata (Oleaceae).</title>
        <authorList>
            <person name="Jang H."/>
        </authorList>
    </citation>
    <scope>NUCLEOTIDE SEQUENCE [LARGE SCALE GENOMIC DNA]</scope>
</reference>
<dbReference type="InterPro" id="IPR001245">
    <property type="entry name" value="Ser-Thr/Tyr_kinase_cat_dom"/>
</dbReference>
<dbReference type="EC" id="2.7.11.1" evidence="2"/>
<keyword evidence="17" id="KW-0325">Glycoprotein</keyword>
<proteinExistence type="predicted"/>
<dbReference type="InterPro" id="IPR001611">
    <property type="entry name" value="Leu-rich_rpt"/>
</dbReference>
<dbReference type="PANTHER" id="PTHR27008:SF585">
    <property type="entry name" value="PROTEIN KINASE DOMAIN-CONTAINING PROTEIN"/>
    <property type="match status" value="1"/>
</dbReference>
<dbReference type="InterPro" id="IPR017441">
    <property type="entry name" value="Protein_kinase_ATP_BS"/>
</dbReference>
<dbReference type="GO" id="GO:0004674">
    <property type="term" value="F:protein serine/threonine kinase activity"/>
    <property type="evidence" value="ECO:0007669"/>
    <property type="project" value="UniProtKB-KW"/>
</dbReference>
<dbReference type="Pfam" id="PF07714">
    <property type="entry name" value="PK_Tyr_Ser-Thr"/>
    <property type="match status" value="1"/>
</dbReference>
<evidence type="ECO:0000256" key="15">
    <source>
        <dbReference type="ARBA" id="ARBA00023136"/>
    </source>
</evidence>
<evidence type="ECO:0000256" key="20">
    <source>
        <dbReference type="PROSITE-ProRule" id="PRU10141"/>
    </source>
</evidence>
<gene>
    <name evidence="23" type="ORF">Fot_20287</name>
</gene>
<evidence type="ECO:0000256" key="12">
    <source>
        <dbReference type="ARBA" id="ARBA00022777"/>
    </source>
</evidence>
<feature type="binding site" evidence="20">
    <location>
        <position position="521"/>
    </location>
    <ligand>
        <name>ATP</name>
        <dbReference type="ChEBI" id="CHEBI:30616"/>
    </ligand>
</feature>
<dbReference type="GO" id="GO:0005886">
    <property type="term" value="C:plasma membrane"/>
    <property type="evidence" value="ECO:0007669"/>
    <property type="project" value="UniProtKB-SubCell"/>
</dbReference>
<dbReference type="PANTHER" id="PTHR27008">
    <property type="entry name" value="OS04G0122200 PROTEIN"/>
    <property type="match status" value="1"/>
</dbReference>
<keyword evidence="7" id="KW-0808">Transferase</keyword>
<dbReference type="InterPro" id="IPR051809">
    <property type="entry name" value="Plant_receptor-like_S/T_kinase"/>
</dbReference>
<evidence type="ECO:0000256" key="16">
    <source>
        <dbReference type="ARBA" id="ARBA00023170"/>
    </source>
</evidence>
<comment type="catalytic activity">
    <reaction evidence="19">
        <text>L-seryl-[protein] + ATP = O-phospho-L-seryl-[protein] + ADP + H(+)</text>
        <dbReference type="Rhea" id="RHEA:17989"/>
        <dbReference type="Rhea" id="RHEA-COMP:9863"/>
        <dbReference type="Rhea" id="RHEA-COMP:11604"/>
        <dbReference type="ChEBI" id="CHEBI:15378"/>
        <dbReference type="ChEBI" id="CHEBI:29999"/>
        <dbReference type="ChEBI" id="CHEBI:30616"/>
        <dbReference type="ChEBI" id="CHEBI:83421"/>
        <dbReference type="ChEBI" id="CHEBI:456216"/>
        <dbReference type="EC" id="2.7.11.1"/>
    </reaction>
</comment>
<name>A0ABD1VNP6_9LAMI</name>
<keyword evidence="6" id="KW-0433">Leucine-rich repeat</keyword>
<keyword evidence="16" id="KW-0675">Receptor</keyword>
<evidence type="ECO:0000256" key="18">
    <source>
        <dbReference type="ARBA" id="ARBA00047899"/>
    </source>
</evidence>
<evidence type="ECO:0000256" key="5">
    <source>
        <dbReference type="ARBA" id="ARBA00022553"/>
    </source>
</evidence>
<evidence type="ECO:0000256" key="11">
    <source>
        <dbReference type="ARBA" id="ARBA00022741"/>
    </source>
</evidence>
<dbReference type="SUPFAM" id="SSF56112">
    <property type="entry name" value="Protein kinase-like (PK-like)"/>
    <property type="match status" value="1"/>
</dbReference>
<dbReference type="SUPFAM" id="SSF52047">
    <property type="entry name" value="RNI-like"/>
    <property type="match status" value="1"/>
</dbReference>
<evidence type="ECO:0000256" key="2">
    <source>
        <dbReference type="ARBA" id="ARBA00012513"/>
    </source>
</evidence>
<dbReference type="PROSITE" id="PS00108">
    <property type="entry name" value="PROTEIN_KINASE_ST"/>
    <property type="match status" value="1"/>
</dbReference>
<evidence type="ECO:0000256" key="19">
    <source>
        <dbReference type="ARBA" id="ARBA00048679"/>
    </source>
</evidence>
<dbReference type="GO" id="GO:0051707">
    <property type="term" value="P:response to other organism"/>
    <property type="evidence" value="ECO:0007669"/>
    <property type="project" value="UniProtKB-ARBA"/>
</dbReference>
<keyword evidence="10" id="KW-0677">Repeat</keyword>
<dbReference type="InterPro" id="IPR008271">
    <property type="entry name" value="Ser/Thr_kinase_AS"/>
</dbReference>
<evidence type="ECO:0000313" key="24">
    <source>
        <dbReference type="Proteomes" id="UP001604277"/>
    </source>
</evidence>
<evidence type="ECO:0000256" key="8">
    <source>
        <dbReference type="ARBA" id="ARBA00022692"/>
    </source>
</evidence>
<protein>
    <recommendedName>
        <fullName evidence="2">non-specific serine/threonine protein kinase</fullName>
        <ecNumber evidence="2">2.7.11.1</ecNumber>
    </recommendedName>
</protein>
<organism evidence="23 24">
    <name type="scientific">Forsythia ovata</name>
    <dbReference type="NCBI Taxonomy" id="205694"/>
    <lineage>
        <taxon>Eukaryota</taxon>
        <taxon>Viridiplantae</taxon>
        <taxon>Streptophyta</taxon>
        <taxon>Embryophyta</taxon>
        <taxon>Tracheophyta</taxon>
        <taxon>Spermatophyta</taxon>
        <taxon>Magnoliopsida</taxon>
        <taxon>eudicotyledons</taxon>
        <taxon>Gunneridae</taxon>
        <taxon>Pentapetalae</taxon>
        <taxon>asterids</taxon>
        <taxon>lamiids</taxon>
        <taxon>Lamiales</taxon>
        <taxon>Oleaceae</taxon>
        <taxon>Forsythieae</taxon>
        <taxon>Forsythia</taxon>
    </lineage>
</organism>
<dbReference type="PROSITE" id="PS00107">
    <property type="entry name" value="PROTEIN_KINASE_ATP"/>
    <property type="match status" value="1"/>
</dbReference>
<dbReference type="AlphaFoldDB" id="A0ABD1VNP6"/>
<dbReference type="Pfam" id="PF13855">
    <property type="entry name" value="LRR_8"/>
    <property type="match status" value="2"/>
</dbReference>
<dbReference type="Gene3D" id="3.30.200.20">
    <property type="entry name" value="Phosphorylase Kinase, domain 1"/>
    <property type="match status" value="1"/>
</dbReference>
<keyword evidence="15 21" id="KW-0472">Membrane</keyword>
<comment type="subcellular location">
    <subcellularLocation>
        <location evidence="1">Cell membrane</location>
        <topology evidence="1">Single-pass membrane protein</topology>
    </subcellularLocation>
</comment>
<feature type="domain" description="Protein kinase" evidence="22">
    <location>
        <begin position="493"/>
        <end position="753"/>
    </location>
</feature>
<dbReference type="Gene3D" id="1.10.510.10">
    <property type="entry name" value="Transferase(Phosphotransferase) domain 1"/>
    <property type="match status" value="1"/>
</dbReference>
<dbReference type="FunFam" id="3.30.200.20:FF:000661">
    <property type="entry name" value="Serine-threonine protein kinase plant-type"/>
    <property type="match status" value="1"/>
</dbReference>
<keyword evidence="11 20" id="KW-0547">Nucleotide-binding</keyword>
<feature type="transmembrane region" description="Helical" evidence="21">
    <location>
        <begin position="439"/>
        <end position="458"/>
    </location>
</feature>
<keyword evidence="5" id="KW-0597">Phosphoprotein</keyword>
<evidence type="ECO:0000313" key="23">
    <source>
        <dbReference type="EMBL" id="KAL2538896.1"/>
    </source>
</evidence>
<dbReference type="GO" id="GO:0005524">
    <property type="term" value="F:ATP binding"/>
    <property type="evidence" value="ECO:0007669"/>
    <property type="project" value="UniProtKB-UniRule"/>
</dbReference>
<keyword evidence="14 21" id="KW-1133">Transmembrane helix</keyword>
<sequence>MVAGELPDELGNLNLEQVNVHNNSLFGTIPISMFNISTMKMMRLSANQFSGHLPSTIGLSLPNLEGLYLGNNRLTGVIPSSITNATIPTILSMGANFLTGATSKAPLLIGENNLTRESSSPEFRFFSSLTNCRYLEAIELSLNQLNGILPASIGNFSISFQVLRAFGCRIKGAIPNEIGNLSRLADLYLNNNQLTGFIPRTLGNLRRLQRIYLEHNKLDGYIPAELCHLSNLGDLYVSNNTLYGSIPTCLGELKSFRRLYLDSNKLESTVPLNLWNLKDLVELNLSSNRLRGSLPSEIKNLKIVNKLDLSQNQLSGDIPISVGGMQSLVSVSFAHNKFQGSIPESLGDMRSLESLDLSYNNFSGLIPKSLETLNYLQYFDVSNNRLEGEIPVGGRFANFTAQSFLQNSALCSETRQQFQHCGKTVERSKSKNVVALMKYILPPIIAVILATSITLLMIRRRKSYRQLPKSEISLGVAWRWISYQELREATNAFSETNILGSGSFGSVYKGTLSDGLDVAAKIFNLQSERVTKSFDIESQVLRTIRHRNLIKTIGCCSNTEFKALILEYMPNGSLEKWLCSHNYILDMLKRLNIATDVALALEYLHHGLPFTVLHCDLKPSNVLLDEDMVGHVGDFGIAKLFGEGESMAQTKTLATIGYMAPEYGTEGIVSTSGDVYSFGIMLLEIYTRKKPTDEMFVVDANLLRREDKYFSAKKQCVLSNLALAMECLINSPRERISMREVVVRLEKIKTMFLRTTKDAKDGNGEKINE</sequence>
<dbReference type="SMART" id="SM00220">
    <property type="entry name" value="S_TKc"/>
    <property type="match status" value="1"/>
</dbReference>
<comment type="catalytic activity">
    <reaction evidence="18">
        <text>L-threonyl-[protein] + ATP = O-phospho-L-threonyl-[protein] + ADP + H(+)</text>
        <dbReference type="Rhea" id="RHEA:46608"/>
        <dbReference type="Rhea" id="RHEA-COMP:11060"/>
        <dbReference type="Rhea" id="RHEA-COMP:11605"/>
        <dbReference type="ChEBI" id="CHEBI:15378"/>
        <dbReference type="ChEBI" id="CHEBI:30013"/>
        <dbReference type="ChEBI" id="CHEBI:30616"/>
        <dbReference type="ChEBI" id="CHEBI:61977"/>
        <dbReference type="ChEBI" id="CHEBI:456216"/>
        <dbReference type="EC" id="2.7.11.1"/>
    </reaction>
</comment>
<evidence type="ECO:0000256" key="9">
    <source>
        <dbReference type="ARBA" id="ARBA00022729"/>
    </source>
</evidence>
<keyword evidence="13 20" id="KW-0067">ATP-binding</keyword>
<dbReference type="Pfam" id="PF00560">
    <property type="entry name" value="LRR_1"/>
    <property type="match status" value="3"/>
</dbReference>
<keyword evidence="9" id="KW-0732">Signal</keyword>
<dbReference type="Proteomes" id="UP001604277">
    <property type="component" value="Unassembled WGS sequence"/>
</dbReference>
<evidence type="ECO:0000256" key="13">
    <source>
        <dbReference type="ARBA" id="ARBA00022840"/>
    </source>
</evidence>
<evidence type="ECO:0000256" key="14">
    <source>
        <dbReference type="ARBA" id="ARBA00022989"/>
    </source>
</evidence>
<evidence type="ECO:0000256" key="17">
    <source>
        <dbReference type="ARBA" id="ARBA00023180"/>
    </source>
</evidence>
<comment type="caution">
    <text evidence="23">The sequence shown here is derived from an EMBL/GenBank/DDBJ whole genome shotgun (WGS) entry which is preliminary data.</text>
</comment>
<dbReference type="GO" id="GO:0006952">
    <property type="term" value="P:defense response"/>
    <property type="evidence" value="ECO:0007669"/>
    <property type="project" value="UniProtKB-ARBA"/>
</dbReference>
<evidence type="ECO:0000256" key="21">
    <source>
        <dbReference type="SAM" id="Phobius"/>
    </source>
</evidence>
<evidence type="ECO:0000259" key="22">
    <source>
        <dbReference type="PROSITE" id="PS50011"/>
    </source>
</evidence>
<dbReference type="InterPro" id="IPR011009">
    <property type="entry name" value="Kinase-like_dom_sf"/>
</dbReference>
<dbReference type="InterPro" id="IPR032675">
    <property type="entry name" value="LRR_dom_sf"/>
</dbReference>
<evidence type="ECO:0000256" key="4">
    <source>
        <dbReference type="ARBA" id="ARBA00022527"/>
    </source>
</evidence>
<dbReference type="SMART" id="SM00369">
    <property type="entry name" value="LRR_TYP"/>
    <property type="match status" value="6"/>
</dbReference>
<dbReference type="Gene3D" id="3.80.10.10">
    <property type="entry name" value="Ribonuclease Inhibitor"/>
    <property type="match status" value="2"/>
</dbReference>
<dbReference type="FunFam" id="3.80.10.10:FF:000095">
    <property type="entry name" value="LRR receptor-like serine/threonine-protein kinase GSO1"/>
    <property type="match status" value="1"/>
</dbReference>
<dbReference type="InterPro" id="IPR003591">
    <property type="entry name" value="Leu-rich_rpt_typical-subtyp"/>
</dbReference>
<evidence type="ECO:0000256" key="3">
    <source>
        <dbReference type="ARBA" id="ARBA00022475"/>
    </source>
</evidence>
<dbReference type="PROSITE" id="PS50011">
    <property type="entry name" value="PROTEIN_KINASE_DOM"/>
    <property type="match status" value="1"/>
</dbReference>
<keyword evidence="24" id="KW-1185">Reference proteome</keyword>